<comment type="catalytic activity">
    <reaction evidence="7">
        <text>ITP + H2O = IMP + diphosphate + H(+)</text>
        <dbReference type="Rhea" id="RHEA:29399"/>
        <dbReference type="ChEBI" id="CHEBI:15377"/>
        <dbReference type="ChEBI" id="CHEBI:15378"/>
        <dbReference type="ChEBI" id="CHEBI:33019"/>
        <dbReference type="ChEBI" id="CHEBI:58053"/>
        <dbReference type="ChEBI" id="CHEBI:61402"/>
        <dbReference type="EC" id="3.6.1.66"/>
    </reaction>
</comment>
<feature type="binding site" evidence="7">
    <location>
        <position position="65"/>
    </location>
    <ligand>
        <name>substrate</name>
    </ligand>
</feature>
<sequence length="183" mass="19839">MRIAVVTSNPHKAAEVAAYFAGVAEVEHVRMDIPEYRDNEVANIAREKARYAFEHLGRPCIVDDTAFSIDHLNGFPGPYAAYVLETIGIAGILRLMEGVEDRSAHFETAIGYADAGGEIHIFSGVVDGEVTAAPRGAEGFGYDPIFAVGERTFAEIPITEKSAVSHRGRALAAFRAWLGDQYP</sequence>
<dbReference type="OrthoDB" id="372108at2157"/>
<dbReference type="GO" id="GO:0009117">
    <property type="term" value="P:nucleotide metabolic process"/>
    <property type="evidence" value="ECO:0007669"/>
    <property type="project" value="UniProtKB-KW"/>
</dbReference>
<feature type="binding site" evidence="7">
    <location>
        <begin position="7"/>
        <end position="12"/>
    </location>
    <ligand>
        <name>substrate</name>
    </ligand>
</feature>
<reference evidence="9 10" key="1">
    <citation type="submission" date="2017-11" db="EMBL/GenBank/DDBJ databases">
        <title>Isolation and Characterization of Methanofollis Species from Methane Seep Offshore SW Taiwan.</title>
        <authorList>
            <person name="Teng N.-H."/>
            <person name="Lai M.-C."/>
            <person name="Chen S.-C."/>
        </authorList>
    </citation>
    <scope>NUCLEOTIDE SEQUENCE [LARGE SCALE GENOMIC DNA]</scope>
    <source>
        <strain evidence="9 10">FWC-SCC2</strain>
    </source>
</reference>
<organism evidence="9 10">
    <name type="scientific">Methanofollis fontis</name>
    <dbReference type="NCBI Taxonomy" id="2052832"/>
    <lineage>
        <taxon>Archaea</taxon>
        <taxon>Methanobacteriati</taxon>
        <taxon>Methanobacteriota</taxon>
        <taxon>Stenosarchaea group</taxon>
        <taxon>Methanomicrobia</taxon>
        <taxon>Methanomicrobiales</taxon>
        <taxon>Methanomicrobiaceae</taxon>
        <taxon>Methanofollis</taxon>
    </lineage>
</organism>
<evidence type="ECO:0000256" key="5">
    <source>
        <dbReference type="ARBA" id="ARBA00022842"/>
    </source>
</evidence>
<evidence type="ECO:0000256" key="1">
    <source>
        <dbReference type="ARBA" id="ARBA00008023"/>
    </source>
</evidence>
<dbReference type="InterPro" id="IPR002637">
    <property type="entry name" value="RdgB/HAM1"/>
</dbReference>
<dbReference type="GO" id="GO:0046872">
    <property type="term" value="F:metal ion binding"/>
    <property type="evidence" value="ECO:0007669"/>
    <property type="project" value="UniProtKB-KW"/>
</dbReference>
<feature type="binding site" evidence="7">
    <location>
        <position position="161"/>
    </location>
    <ligand>
        <name>substrate</name>
    </ligand>
</feature>
<dbReference type="GO" id="GO:0036222">
    <property type="term" value="F:XTP diphosphatase activity"/>
    <property type="evidence" value="ECO:0007669"/>
    <property type="project" value="UniProtKB-UniRule"/>
</dbReference>
<evidence type="ECO:0000256" key="3">
    <source>
        <dbReference type="ARBA" id="ARBA00022741"/>
    </source>
</evidence>
<dbReference type="Proteomes" id="UP000292580">
    <property type="component" value="Unassembled WGS sequence"/>
</dbReference>
<dbReference type="PANTHER" id="PTHR11067:SF9">
    <property type="entry name" value="INOSINE TRIPHOSPHATE PYROPHOSPHATASE"/>
    <property type="match status" value="1"/>
</dbReference>
<keyword evidence="5 7" id="KW-0460">Magnesium</keyword>
<dbReference type="GO" id="GO:0035870">
    <property type="term" value="F:dITP diphosphatase activity"/>
    <property type="evidence" value="ECO:0007669"/>
    <property type="project" value="UniProtKB-UniRule"/>
</dbReference>
<dbReference type="AlphaFoldDB" id="A0A483CWP3"/>
<dbReference type="PANTHER" id="PTHR11067">
    <property type="entry name" value="INOSINE TRIPHOSPHATE PYROPHOSPHATASE/HAM1 PROTEIN"/>
    <property type="match status" value="1"/>
</dbReference>
<keyword evidence="2 7" id="KW-0479">Metal-binding</keyword>
<accession>A0A483CWP3</accession>
<feature type="binding site" evidence="7">
    <location>
        <position position="64"/>
    </location>
    <ligand>
        <name>Mg(2+)</name>
        <dbReference type="ChEBI" id="CHEBI:18420"/>
    </ligand>
</feature>
<dbReference type="GO" id="GO:0036220">
    <property type="term" value="F:ITP diphosphatase activity"/>
    <property type="evidence" value="ECO:0007669"/>
    <property type="project" value="UniProtKB-UniRule"/>
</dbReference>
<dbReference type="GO" id="GO:0000166">
    <property type="term" value="F:nucleotide binding"/>
    <property type="evidence" value="ECO:0007669"/>
    <property type="project" value="UniProtKB-KW"/>
</dbReference>
<dbReference type="EMBL" id="PGCL01000001">
    <property type="protein sequence ID" value="TAJ45640.1"/>
    <property type="molecule type" value="Genomic_DNA"/>
</dbReference>
<dbReference type="Gene3D" id="3.90.950.10">
    <property type="match status" value="1"/>
</dbReference>
<dbReference type="EC" id="3.6.1.66" evidence="7"/>
<keyword evidence="10" id="KW-1185">Reference proteome</keyword>
<dbReference type="NCBIfam" id="TIGR00042">
    <property type="entry name" value="RdgB/HAM1 family non-canonical purine NTP pyrophosphatase"/>
    <property type="match status" value="1"/>
</dbReference>
<evidence type="ECO:0000313" key="9">
    <source>
        <dbReference type="EMBL" id="TAJ45640.1"/>
    </source>
</evidence>
<dbReference type="InterPro" id="IPR020922">
    <property type="entry name" value="dITP/XTP_pyrophosphatase"/>
</dbReference>
<keyword evidence="4 7" id="KW-0378">Hydrolase</keyword>
<feature type="binding site" evidence="7">
    <location>
        <begin position="140"/>
        <end position="143"/>
    </location>
    <ligand>
        <name>substrate</name>
    </ligand>
</feature>
<keyword evidence="6 7" id="KW-0546">Nucleotide metabolism</keyword>
<dbReference type="GO" id="GO:0009146">
    <property type="term" value="P:purine nucleoside triphosphate catabolic process"/>
    <property type="evidence" value="ECO:0007669"/>
    <property type="project" value="UniProtKB-UniRule"/>
</dbReference>
<comment type="cofactor">
    <cofactor evidence="7">
        <name>Mg(2+)</name>
        <dbReference type="ChEBI" id="CHEBI:18420"/>
    </cofactor>
    <text evidence="7">Binds 1 Mg(2+) ion per subunit.</text>
</comment>
<evidence type="ECO:0000256" key="7">
    <source>
        <dbReference type="HAMAP-Rule" id="MF_01405"/>
    </source>
</evidence>
<dbReference type="InterPro" id="IPR029001">
    <property type="entry name" value="ITPase-like_fam"/>
</dbReference>
<comment type="caution">
    <text evidence="9">The sequence shown here is derived from an EMBL/GenBank/DDBJ whole genome shotgun (WGS) entry which is preliminary data.</text>
</comment>
<dbReference type="SUPFAM" id="SSF52972">
    <property type="entry name" value="ITPase-like"/>
    <property type="match status" value="1"/>
</dbReference>
<evidence type="ECO:0000256" key="4">
    <source>
        <dbReference type="ARBA" id="ARBA00022801"/>
    </source>
</evidence>
<comment type="catalytic activity">
    <reaction evidence="7">
        <text>XTP + H2O = XMP + diphosphate + H(+)</text>
        <dbReference type="Rhea" id="RHEA:28610"/>
        <dbReference type="ChEBI" id="CHEBI:15377"/>
        <dbReference type="ChEBI" id="CHEBI:15378"/>
        <dbReference type="ChEBI" id="CHEBI:33019"/>
        <dbReference type="ChEBI" id="CHEBI:57464"/>
        <dbReference type="ChEBI" id="CHEBI:61314"/>
        <dbReference type="EC" id="3.6.1.66"/>
    </reaction>
</comment>
<comment type="similarity">
    <text evidence="1 7 8">Belongs to the HAM1 NTPase family.</text>
</comment>
<keyword evidence="3 7" id="KW-0547">Nucleotide-binding</keyword>
<evidence type="ECO:0000256" key="6">
    <source>
        <dbReference type="ARBA" id="ARBA00023080"/>
    </source>
</evidence>
<comment type="function">
    <text evidence="7">Pyrophosphatase that catalyzes the hydrolysis of nucleoside triphosphates to their monophosphate derivatives, with a high preference for the non-canonical purine nucleotides XTP (xanthosine triphosphate), dITP (deoxyinosine triphosphate) and ITP. Seems to function as a house-cleaning enzyme that removes non-canonical purine nucleotides from the nucleotide pool, thus preventing their incorporation into DNA/RNA and avoiding chromosomal lesions.</text>
</comment>
<dbReference type="RefSeq" id="WP_130646004.1">
    <property type="nucleotide sequence ID" value="NZ_PGCL01000001.1"/>
</dbReference>
<feature type="binding site" evidence="7">
    <location>
        <position position="35"/>
    </location>
    <ligand>
        <name>Mg(2+)</name>
        <dbReference type="ChEBI" id="CHEBI:18420"/>
    </ligand>
</feature>
<evidence type="ECO:0000256" key="8">
    <source>
        <dbReference type="RuleBase" id="RU003781"/>
    </source>
</evidence>
<evidence type="ECO:0000313" key="10">
    <source>
        <dbReference type="Proteomes" id="UP000292580"/>
    </source>
</evidence>
<feature type="active site" description="Proton acceptor" evidence="7">
    <location>
        <position position="64"/>
    </location>
</feature>
<proteinExistence type="inferred from homology"/>
<feature type="binding site" evidence="7">
    <location>
        <begin position="166"/>
        <end position="167"/>
    </location>
    <ligand>
        <name>substrate</name>
    </ligand>
</feature>
<dbReference type="GO" id="GO:0005737">
    <property type="term" value="C:cytoplasm"/>
    <property type="evidence" value="ECO:0007669"/>
    <property type="project" value="TreeGrafter"/>
</dbReference>
<protein>
    <recommendedName>
        <fullName evidence="7">dITP/XTP pyrophosphatase</fullName>
        <ecNumber evidence="7">3.6.1.66</ecNumber>
    </recommendedName>
    <alternativeName>
        <fullName evidence="7">Non-canonical purine NTP pyrophosphatase</fullName>
    </alternativeName>
    <alternativeName>
        <fullName evidence="7">Non-standard purine NTP pyrophosphatase</fullName>
    </alternativeName>
    <alternativeName>
        <fullName evidence="7">Nucleoside-triphosphate diphosphatase</fullName>
    </alternativeName>
    <alternativeName>
        <fullName evidence="7">Nucleoside-triphosphate pyrophosphatase</fullName>
        <shortName evidence="7">NTPase</shortName>
    </alternativeName>
</protein>
<dbReference type="GO" id="GO:0017111">
    <property type="term" value="F:ribonucleoside triphosphate phosphatase activity"/>
    <property type="evidence" value="ECO:0007669"/>
    <property type="project" value="InterPro"/>
</dbReference>
<comment type="subunit">
    <text evidence="7">Homodimer.</text>
</comment>
<dbReference type="HAMAP" id="MF_01405">
    <property type="entry name" value="Non_canon_purine_NTPase"/>
    <property type="match status" value="1"/>
</dbReference>
<dbReference type="Pfam" id="PF01725">
    <property type="entry name" value="Ham1p_like"/>
    <property type="match status" value="1"/>
</dbReference>
<name>A0A483CWP3_9EURY</name>
<comment type="catalytic activity">
    <reaction evidence="7">
        <text>dITP + H2O = dIMP + diphosphate + H(+)</text>
        <dbReference type="Rhea" id="RHEA:28342"/>
        <dbReference type="ChEBI" id="CHEBI:15377"/>
        <dbReference type="ChEBI" id="CHEBI:15378"/>
        <dbReference type="ChEBI" id="CHEBI:33019"/>
        <dbReference type="ChEBI" id="CHEBI:61194"/>
        <dbReference type="ChEBI" id="CHEBI:61382"/>
        <dbReference type="EC" id="3.6.1.66"/>
    </reaction>
</comment>
<gene>
    <name evidence="9" type="primary">rdgB</name>
    <name evidence="9" type="ORF">CUJ86_02685</name>
</gene>
<evidence type="ECO:0000256" key="2">
    <source>
        <dbReference type="ARBA" id="ARBA00022723"/>
    </source>
</evidence>
<dbReference type="CDD" id="cd00515">
    <property type="entry name" value="HAM1"/>
    <property type="match status" value="1"/>
</dbReference>